<evidence type="ECO:0000256" key="4">
    <source>
        <dbReference type="ARBA" id="ARBA00022989"/>
    </source>
</evidence>
<sequence length="269" mass="29409">MSSSPSLAASPGKYDLQPMAHVQTMEKPSAAFGGQFHPVFYPPVQQRTLGNPLPLGLCAFALGCFVLGLIEMQVCDITTPNILVGLAFGYSGLVQVCSGMWAIACGNTFGATVMASYGGFWLSTGIIFTPGGFNIMSTLIEPDSGRQGMFYDSFGIFLMGWFIFTTLMMMCTLRSNFAFFILFFIVDLGVLLLAIGFLIRDSSDIPNAQIIMAGGFFILLSSFLAWYNAIAMLLDPTNSFFTLPVMPFPWSEESKQARRERKEVMGLQA</sequence>
<keyword evidence="3" id="KW-0812">Transmembrane</keyword>
<comment type="similarity">
    <text evidence="2">Belongs to the acetate uptake transporter (AceTr) (TC 2.A.96) family.</text>
</comment>
<reference evidence="6 7" key="1">
    <citation type="submission" date="2020-01" db="EMBL/GenBank/DDBJ databases">
        <title>Aspergillus terreus IFO 6365 whole genome shotgun sequence.</title>
        <authorList>
            <person name="Kanamasa S."/>
            <person name="Takahashi H."/>
        </authorList>
    </citation>
    <scope>NUCLEOTIDE SEQUENCE [LARGE SCALE GENOMIC DNA]</scope>
    <source>
        <strain evidence="6 7">IFO 6365</strain>
    </source>
</reference>
<dbReference type="GO" id="GO:0005886">
    <property type="term" value="C:plasma membrane"/>
    <property type="evidence" value="ECO:0007669"/>
    <property type="project" value="TreeGrafter"/>
</dbReference>
<dbReference type="GO" id="GO:0015123">
    <property type="term" value="F:acetate transmembrane transporter activity"/>
    <property type="evidence" value="ECO:0007669"/>
    <property type="project" value="TreeGrafter"/>
</dbReference>
<dbReference type="PANTHER" id="PTHR31123">
    <property type="entry name" value="ACCUMULATION OF DYADS PROTEIN 2-RELATED"/>
    <property type="match status" value="1"/>
</dbReference>
<protein>
    <submittedName>
        <fullName evidence="6">GPR/FUN34 family protein</fullName>
    </submittedName>
</protein>
<comment type="subcellular location">
    <subcellularLocation>
        <location evidence="1">Membrane</location>
        <topology evidence="1">Multi-pass membrane protein</topology>
    </subcellularLocation>
</comment>
<accession>A0A5M3ZEG5</accession>
<evidence type="ECO:0000256" key="2">
    <source>
        <dbReference type="ARBA" id="ARBA00005587"/>
    </source>
</evidence>
<dbReference type="NCBIfam" id="NF038013">
    <property type="entry name" value="AceTr_1"/>
    <property type="match status" value="1"/>
</dbReference>
<dbReference type="PANTHER" id="PTHR31123:SF1">
    <property type="entry name" value="ACCUMULATION OF DYADS PROTEIN 2-RELATED"/>
    <property type="match status" value="1"/>
</dbReference>
<gene>
    <name evidence="6" type="ORF">ATEIFO6365_0015016600</name>
</gene>
<keyword evidence="5" id="KW-0472">Membrane</keyword>
<dbReference type="InterPro" id="IPR051633">
    <property type="entry name" value="AceTr"/>
</dbReference>
<organism evidence="6 7">
    <name type="scientific">Aspergillus terreus</name>
    <dbReference type="NCBI Taxonomy" id="33178"/>
    <lineage>
        <taxon>Eukaryota</taxon>
        <taxon>Fungi</taxon>
        <taxon>Dikarya</taxon>
        <taxon>Ascomycota</taxon>
        <taxon>Pezizomycotina</taxon>
        <taxon>Eurotiomycetes</taxon>
        <taxon>Eurotiomycetidae</taxon>
        <taxon>Eurotiales</taxon>
        <taxon>Aspergillaceae</taxon>
        <taxon>Aspergillus</taxon>
        <taxon>Aspergillus subgen. Circumdati</taxon>
    </lineage>
</organism>
<comment type="caution">
    <text evidence="6">The sequence shown here is derived from an EMBL/GenBank/DDBJ whole genome shotgun (WGS) entry which is preliminary data.</text>
</comment>
<proteinExistence type="inferred from homology"/>
<keyword evidence="4" id="KW-1133">Transmembrane helix</keyword>
<evidence type="ECO:0000313" key="6">
    <source>
        <dbReference type="EMBL" id="GFF21594.1"/>
    </source>
</evidence>
<evidence type="ECO:0000256" key="5">
    <source>
        <dbReference type="ARBA" id="ARBA00023136"/>
    </source>
</evidence>
<dbReference type="OrthoDB" id="3648309at2759"/>
<dbReference type="Proteomes" id="UP000452235">
    <property type="component" value="Unassembled WGS sequence"/>
</dbReference>
<evidence type="ECO:0000313" key="7">
    <source>
        <dbReference type="Proteomes" id="UP000452235"/>
    </source>
</evidence>
<dbReference type="AlphaFoldDB" id="A0A5M3ZEG5"/>
<dbReference type="Pfam" id="PF01184">
    <property type="entry name" value="Gpr1_Fun34_YaaH"/>
    <property type="match status" value="1"/>
</dbReference>
<evidence type="ECO:0000256" key="3">
    <source>
        <dbReference type="ARBA" id="ARBA00022692"/>
    </source>
</evidence>
<name>A0A5M3ZEG5_ASPTE</name>
<dbReference type="InterPro" id="IPR000791">
    <property type="entry name" value="Gpr1/Fun34/SatP-like"/>
</dbReference>
<keyword evidence="7" id="KW-1185">Reference proteome</keyword>
<evidence type="ECO:0000256" key="1">
    <source>
        <dbReference type="ARBA" id="ARBA00004141"/>
    </source>
</evidence>
<dbReference type="EMBL" id="BLJY01000015">
    <property type="protein sequence ID" value="GFF21594.1"/>
    <property type="molecule type" value="Genomic_DNA"/>
</dbReference>
<dbReference type="VEuPathDB" id="FungiDB:ATEG_10132"/>